<sequence length="173" mass="18441">MTTEVREPEAATSASGTVELTLLPGCSGELPGPADMRGESNGELEGGWLCEIGVGGFELRPDAALAFAAMNEAYRRETGEDLAITGTYRPLERQVSIAAERPGLAAKPGSSLHGWGIAIDFGGGTTTASGPQYEWLVAHAAEFGWENPDWAKGEKYEPWHWEYVPARAAIAGY</sequence>
<evidence type="ECO:0000313" key="3">
    <source>
        <dbReference type="EMBL" id="GAA2003590.1"/>
    </source>
</evidence>
<dbReference type="PANTHER" id="PTHR34385:SF1">
    <property type="entry name" value="PEPTIDOGLYCAN L-ALANYL-D-GLUTAMATE ENDOPEPTIDASE CWLK"/>
    <property type="match status" value="1"/>
</dbReference>
<evidence type="ECO:0000259" key="2">
    <source>
        <dbReference type="Pfam" id="PF02557"/>
    </source>
</evidence>
<feature type="domain" description="D-alanyl-D-alanine carboxypeptidase-like core" evidence="2">
    <location>
        <begin position="58"/>
        <end position="165"/>
    </location>
</feature>
<feature type="region of interest" description="Disordered" evidence="1">
    <location>
        <begin position="1"/>
        <end position="27"/>
    </location>
</feature>
<protein>
    <recommendedName>
        <fullName evidence="2">D-alanyl-D-alanine carboxypeptidase-like core domain-containing protein</fullName>
    </recommendedName>
</protein>
<keyword evidence="4" id="KW-1185">Reference proteome</keyword>
<dbReference type="InterPro" id="IPR009045">
    <property type="entry name" value="Zn_M74/Hedgehog-like"/>
</dbReference>
<evidence type="ECO:0000313" key="4">
    <source>
        <dbReference type="Proteomes" id="UP001500755"/>
    </source>
</evidence>
<dbReference type="RefSeq" id="WP_344307701.1">
    <property type="nucleotide sequence ID" value="NZ_BAAANO010000009.1"/>
</dbReference>
<dbReference type="SUPFAM" id="SSF55166">
    <property type="entry name" value="Hedgehog/DD-peptidase"/>
    <property type="match status" value="1"/>
</dbReference>
<name>A0ABN2TBI9_9MICO</name>
<dbReference type="PANTHER" id="PTHR34385">
    <property type="entry name" value="D-ALANYL-D-ALANINE CARBOXYPEPTIDASE"/>
    <property type="match status" value="1"/>
</dbReference>
<dbReference type="Pfam" id="PF02557">
    <property type="entry name" value="VanY"/>
    <property type="match status" value="1"/>
</dbReference>
<dbReference type="InterPro" id="IPR052179">
    <property type="entry name" value="DD-CPase-like"/>
</dbReference>
<organism evidence="3 4">
    <name type="scientific">Brevibacterium samyangense</name>
    <dbReference type="NCBI Taxonomy" id="366888"/>
    <lineage>
        <taxon>Bacteria</taxon>
        <taxon>Bacillati</taxon>
        <taxon>Actinomycetota</taxon>
        <taxon>Actinomycetes</taxon>
        <taxon>Micrococcales</taxon>
        <taxon>Brevibacteriaceae</taxon>
        <taxon>Brevibacterium</taxon>
    </lineage>
</organism>
<dbReference type="CDD" id="cd14814">
    <property type="entry name" value="Peptidase_M15"/>
    <property type="match status" value="1"/>
</dbReference>
<reference evidence="3 4" key="1">
    <citation type="journal article" date="2019" name="Int. J. Syst. Evol. Microbiol.">
        <title>The Global Catalogue of Microorganisms (GCM) 10K type strain sequencing project: providing services to taxonomists for standard genome sequencing and annotation.</title>
        <authorList>
            <consortium name="The Broad Institute Genomics Platform"/>
            <consortium name="The Broad Institute Genome Sequencing Center for Infectious Disease"/>
            <person name="Wu L."/>
            <person name="Ma J."/>
        </authorList>
    </citation>
    <scope>NUCLEOTIDE SEQUENCE [LARGE SCALE GENOMIC DNA]</scope>
    <source>
        <strain evidence="3 4">JCM 14546</strain>
    </source>
</reference>
<dbReference type="Proteomes" id="UP001500755">
    <property type="component" value="Unassembled WGS sequence"/>
</dbReference>
<dbReference type="Gene3D" id="3.30.1380.10">
    <property type="match status" value="1"/>
</dbReference>
<accession>A0ABN2TBI9</accession>
<proteinExistence type="predicted"/>
<comment type="caution">
    <text evidence="3">The sequence shown here is derived from an EMBL/GenBank/DDBJ whole genome shotgun (WGS) entry which is preliminary data.</text>
</comment>
<gene>
    <name evidence="3" type="ORF">GCM10009755_10840</name>
</gene>
<dbReference type="InterPro" id="IPR003709">
    <property type="entry name" value="VanY-like_core_dom"/>
</dbReference>
<dbReference type="EMBL" id="BAAANO010000009">
    <property type="protein sequence ID" value="GAA2003590.1"/>
    <property type="molecule type" value="Genomic_DNA"/>
</dbReference>
<evidence type="ECO:0000256" key="1">
    <source>
        <dbReference type="SAM" id="MobiDB-lite"/>
    </source>
</evidence>